<gene>
    <name evidence="1" type="ORF">PFUGPA_00968</name>
</gene>
<name>W4J4G2_PLAFP</name>
<dbReference type="Proteomes" id="UP000019103">
    <property type="component" value="Unassembled WGS sequence"/>
</dbReference>
<protein>
    <submittedName>
        <fullName evidence="1">Uncharacterized protein</fullName>
    </submittedName>
</protein>
<proteinExistence type="predicted"/>
<evidence type="ECO:0000313" key="2">
    <source>
        <dbReference type="Proteomes" id="UP000019103"/>
    </source>
</evidence>
<sequence length="48" mass="5559">MIQSLHVPSTQFTIALHISDIKLDNVLKQLTTGFPILTVKVYDYFYNM</sequence>
<organism evidence="1 2">
    <name type="scientific">Plasmodium falciparum (isolate Palo Alto / Uganda)</name>
    <dbReference type="NCBI Taxonomy" id="57270"/>
    <lineage>
        <taxon>Eukaryota</taxon>
        <taxon>Sar</taxon>
        <taxon>Alveolata</taxon>
        <taxon>Apicomplexa</taxon>
        <taxon>Aconoidasida</taxon>
        <taxon>Haemosporida</taxon>
        <taxon>Plasmodiidae</taxon>
        <taxon>Plasmodium</taxon>
        <taxon>Plasmodium (Laverania)</taxon>
    </lineage>
</organism>
<reference evidence="1 2" key="2">
    <citation type="submission" date="2013-02" db="EMBL/GenBank/DDBJ databases">
        <title>The Genome Sequence of Plasmodium falciparum Palo Alto/Uganda.</title>
        <authorList>
            <consortium name="The Broad Institute Genome Sequencing Platform"/>
            <consortium name="The Broad Institute Genome Sequencing Center for Infectious Disease"/>
            <person name="Neafsey D."/>
            <person name="Cheeseman I."/>
            <person name="Volkman S."/>
            <person name="Adams J."/>
            <person name="Walker B."/>
            <person name="Young S.K."/>
            <person name="Zeng Q."/>
            <person name="Gargeya S."/>
            <person name="Fitzgerald M."/>
            <person name="Haas B."/>
            <person name="Abouelleil A."/>
            <person name="Alvarado L."/>
            <person name="Arachchi H.M."/>
            <person name="Berlin A.M."/>
            <person name="Chapman S.B."/>
            <person name="Dewar J."/>
            <person name="Goldberg J."/>
            <person name="Griggs A."/>
            <person name="Gujja S."/>
            <person name="Hansen M."/>
            <person name="Howarth C."/>
            <person name="Imamovic A."/>
            <person name="Larimer J."/>
            <person name="McCowan C."/>
            <person name="Murphy C."/>
            <person name="Neiman D."/>
            <person name="Pearson M."/>
            <person name="Priest M."/>
            <person name="Roberts A."/>
            <person name="Saif S."/>
            <person name="Shea T."/>
            <person name="Sisk P."/>
            <person name="Sykes S."/>
            <person name="Wortman J."/>
            <person name="Nusbaum C."/>
            <person name="Birren B."/>
        </authorList>
    </citation>
    <scope>NUCLEOTIDE SEQUENCE [LARGE SCALE GENOMIC DNA]</scope>
    <source>
        <strain evidence="1 2">Palo Alto/Uganda</strain>
    </source>
</reference>
<accession>W4J4G2</accession>
<dbReference type="EMBL" id="KI927283">
    <property type="protein sequence ID" value="ETW57193.1"/>
    <property type="molecule type" value="Genomic_DNA"/>
</dbReference>
<evidence type="ECO:0000313" key="1">
    <source>
        <dbReference type="EMBL" id="ETW57193.1"/>
    </source>
</evidence>
<dbReference type="AlphaFoldDB" id="W4J4G2"/>
<reference evidence="1 2" key="1">
    <citation type="submission" date="2013-02" db="EMBL/GenBank/DDBJ databases">
        <title>The Genome Annotation of Plasmodium falciparum Palo Alto/Uganda.</title>
        <authorList>
            <consortium name="The Broad Institute Genome Sequencing Platform"/>
            <consortium name="The Broad Institute Genome Sequencing Center for Infectious Disease"/>
            <person name="Neafsey D."/>
            <person name="Hoffman S."/>
            <person name="Volkman S."/>
            <person name="Rosenthal P."/>
            <person name="Walker B."/>
            <person name="Young S.K."/>
            <person name="Zeng Q."/>
            <person name="Gargeya S."/>
            <person name="Fitzgerald M."/>
            <person name="Haas B."/>
            <person name="Abouelleil A."/>
            <person name="Allen A.W."/>
            <person name="Alvarado L."/>
            <person name="Arachchi H.M."/>
            <person name="Berlin A.M."/>
            <person name="Chapman S.B."/>
            <person name="Gainer-Dewar J."/>
            <person name="Goldberg J."/>
            <person name="Griggs A."/>
            <person name="Gujja S."/>
            <person name="Hansen M."/>
            <person name="Howarth C."/>
            <person name="Imamovic A."/>
            <person name="Ireland A."/>
            <person name="Larimer J."/>
            <person name="McCowan C."/>
            <person name="Murphy C."/>
            <person name="Pearson M."/>
            <person name="Poon T.W."/>
            <person name="Priest M."/>
            <person name="Roberts A."/>
            <person name="Saif S."/>
            <person name="Shea T."/>
            <person name="Sisk P."/>
            <person name="Sykes S."/>
            <person name="Wortman J."/>
            <person name="Nusbaum C."/>
            <person name="Birren B."/>
        </authorList>
    </citation>
    <scope>NUCLEOTIDE SEQUENCE [LARGE SCALE GENOMIC DNA]</scope>
    <source>
        <strain evidence="1 2">Palo Alto/Uganda</strain>
    </source>
</reference>